<name>A0A1Y5FE08_9BACT</name>
<dbReference type="AlphaFoldDB" id="A0A1Y5FE08"/>
<dbReference type="CDD" id="cd19099">
    <property type="entry name" value="AKR_unchar"/>
    <property type="match status" value="1"/>
</dbReference>
<dbReference type="PANTHER" id="PTHR43312:SF1">
    <property type="entry name" value="NADP-DEPENDENT OXIDOREDUCTASE DOMAIN-CONTAINING PROTEIN"/>
    <property type="match status" value="1"/>
</dbReference>
<organism evidence="2 3">
    <name type="scientific">Halobacteriovorax marinus</name>
    <dbReference type="NCBI Taxonomy" id="97084"/>
    <lineage>
        <taxon>Bacteria</taxon>
        <taxon>Pseudomonadati</taxon>
        <taxon>Bdellovibrionota</taxon>
        <taxon>Bacteriovoracia</taxon>
        <taxon>Bacteriovoracales</taxon>
        <taxon>Halobacteriovoraceae</taxon>
        <taxon>Halobacteriovorax</taxon>
    </lineage>
</organism>
<evidence type="ECO:0000313" key="2">
    <source>
        <dbReference type="EMBL" id="OUR97934.1"/>
    </source>
</evidence>
<dbReference type="InterPro" id="IPR036812">
    <property type="entry name" value="NAD(P)_OxRdtase_dom_sf"/>
</dbReference>
<dbReference type="InterPro" id="IPR023210">
    <property type="entry name" value="NADP_OxRdtase_dom"/>
</dbReference>
<comment type="caution">
    <text evidence="2">The sequence shown here is derived from an EMBL/GenBank/DDBJ whole genome shotgun (WGS) entry which is preliminary data.</text>
</comment>
<evidence type="ECO:0000259" key="1">
    <source>
        <dbReference type="Pfam" id="PF00248"/>
    </source>
</evidence>
<dbReference type="Gene3D" id="3.20.20.100">
    <property type="entry name" value="NADP-dependent oxidoreductase domain"/>
    <property type="match status" value="1"/>
</dbReference>
<dbReference type="EMBL" id="MAAO01000005">
    <property type="protein sequence ID" value="OUR97934.1"/>
    <property type="molecule type" value="Genomic_DNA"/>
</dbReference>
<dbReference type="Pfam" id="PF00248">
    <property type="entry name" value="Aldo_ket_red"/>
    <property type="match status" value="1"/>
</dbReference>
<reference evidence="3" key="1">
    <citation type="journal article" date="2017" name="Proc. Natl. Acad. Sci. U.S.A.">
        <title>Simulation of Deepwater Horizon oil plume reveals substrate specialization within a complex community of hydrocarbon-degraders.</title>
        <authorList>
            <person name="Hu P."/>
            <person name="Dubinsky E.A."/>
            <person name="Probst A.J."/>
            <person name="Wang J."/>
            <person name="Sieber C.M.K."/>
            <person name="Tom L.M."/>
            <person name="Gardinali P."/>
            <person name="Banfield J.F."/>
            <person name="Atlas R.M."/>
            <person name="Andersen G.L."/>
        </authorList>
    </citation>
    <scope>NUCLEOTIDE SEQUENCE [LARGE SCALE GENOMIC DNA]</scope>
</reference>
<protein>
    <recommendedName>
        <fullName evidence="1">NADP-dependent oxidoreductase domain-containing protein</fullName>
    </recommendedName>
</protein>
<accession>A0A1Y5FE08</accession>
<dbReference type="SUPFAM" id="SSF51430">
    <property type="entry name" value="NAD(P)-linked oxidoreductase"/>
    <property type="match status" value="1"/>
</dbReference>
<evidence type="ECO:0000313" key="3">
    <source>
        <dbReference type="Proteomes" id="UP000196531"/>
    </source>
</evidence>
<dbReference type="PANTHER" id="PTHR43312">
    <property type="entry name" value="D-THREO-ALDOSE 1-DEHYDROGENASE"/>
    <property type="match status" value="1"/>
</dbReference>
<sequence length="413" mass="47450">MPVAFGAYRVSHKSIEHQDALLEAVNNGCTLIDTSANYTSGESEELIGQVLKKSGKSPIIVSKVGYVQGINLKVMQELNEIGQAKEELVKVNDDLWHSIHPDFIRNQVNLSLGRLGLEKLDVYLLHNPEYYFYEEDASQDEYYRRIEKAFSELEALVSEGLIGSYGISSNNFTLPPENEKVTHIDRVMQAAKNVSSDHHFKYIQFPFNMIEIEALENWYHGMSLLNTAQGMDLKIMINRPLNAFKGDQLIRLATYDKTHPVVDETYAQKVFVTALMTLEKRFKEEEPEETIYNLPLVKQFNDMWNTVRTQDAVEQLYFSHFFPFIARIWGADLTPEESQPFYDLYDVSLAYARMNMTKVAKDFEEQAISAGLIEAGETPLQVRLLEKYLTYPIDYVLVGMKSSDYVSQLKHLF</sequence>
<dbReference type="Proteomes" id="UP000196531">
    <property type="component" value="Unassembled WGS sequence"/>
</dbReference>
<proteinExistence type="predicted"/>
<gene>
    <name evidence="2" type="ORF">A9Q84_06990</name>
</gene>
<feature type="domain" description="NADP-dependent oxidoreductase" evidence="1">
    <location>
        <begin position="16"/>
        <end position="171"/>
    </location>
</feature>
<dbReference type="InterPro" id="IPR053135">
    <property type="entry name" value="AKR2_Oxidoreductase"/>
</dbReference>